<keyword evidence="3" id="KW-1185">Reference proteome</keyword>
<comment type="caution">
    <text evidence="2">The sequence shown here is derived from an EMBL/GenBank/DDBJ whole genome shotgun (WGS) entry which is preliminary data.</text>
</comment>
<accession>A0A484F4X3</accession>
<feature type="compositionally biased region" description="Polar residues" evidence="1">
    <location>
        <begin position="205"/>
        <end position="215"/>
    </location>
</feature>
<feature type="region of interest" description="Disordered" evidence="1">
    <location>
        <begin position="323"/>
        <end position="435"/>
    </location>
</feature>
<evidence type="ECO:0000313" key="2">
    <source>
        <dbReference type="EMBL" id="TDQ70141.1"/>
    </source>
</evidence>
<dbReference type="InterPro" id="IPR011004">
    <property type="entry name" value="Trimer_LpxA-like_sf"/>
</dbReference>
<proteinExistence type="predicted"/>
<dbReference type="Proteomes" id="UP000294855">
    <property type="component" value="Unassembled WGS sequence"/>
</dbReference>
<feature type="region of interest" description="Disordered" evidence="1">
    <location>
        <begin position="522"/>
        <end position="565"/>
    </location>
</feature>
<dbReference type="SUPFAM" id="SSF51161">
    <property type="entry name" value="Trimeric LpxA-like enzymes"/>
    <property type="match status" value="1"/>
</dbReference>
<dbReference type="OrthoDB" id="114270at2157"/>
<feature type="region of interest" description="Disordered" evidence="1">
    <location>
        <begin position="145"/>
        <end position="167"/>
    </location>
</feature>
<dbReference type="EMBL" id="SNYS01000006">
    <property type="protein sequence ID" value="TDQ70141.1"/>
    <property type="molecule type" value="Genomic_DNA"/>
</dbReference>
<reference evidence="2 3" key="1">
    <citation type="submission" date="2019-03" db="EMBL/GenBank/DDBJ databases">
        <title>Genomic Encyclopedia of Type Strains, Phase IV (KMG-IV): sequencing the most valuable type-strain genomes for metagenomic binning, comparative biology and taxonomic classification.</title>
        <authorList>
            <person name="Goeker M."/>
        </authorList>
    </citation>
    <scope>NUCLEOTIDE SEQUENCE [LARGE SCALE GENOMIC DNA]</scope>
    <source>
        <strain evidence="2 3">DSM 13328</strain>
    </source>
</reference>
<feature type="region of interest" description="Disordered" evidence="1">
    <location>
        <begin position="199"/>
        <end position="230"/>
    </location>
</feature>
<protein>
    <recommendedName>
        <fullName evidence="4">Polymer-forming protein</fullName>
    </recommendedName>
</protein>
<sequence length="565" mass="62074">MISSKNIRFHSPSNTYIIPKNSVLDQNVAVNGNVIVGPGTRFWKNVKVDGNVQLGKGCIVEGHLKANQIIIGSRSKIKGNITADSDISLFQNVTVNSIESGGNITIMPGCSVGYANGNTLSVIGKAEIKKIGVITKVTVRANTVAELEDEPESESENKSENKSENIVSDSGFVVDQIDFSDSNDFQEISENFIFEDNKTDETKINSDNTYNNENKVGNEENLKSENTPTFPVEQTNETIQLDAETSANSEKSDAEIIDETDENSPKSFTVSEFSESSADRPITVPTDESAEVEIVTESDDSDSDSNADTVFQTVETPFGTIVVGEQPKSSGVNAANTPNSANNSVNNSANAASLKPSDNQFASVMESTRDEQQADFEAEMKIKSAPADRKSEFKWPAFEAKRMPKTEKKEAVSNPANVSNTAKTTASAGSNLFSRKISPKIDSQIEYDEIKIQTIPKQKESERERENFSNPKQTAFSGNANQKIIFEEVSGIESAKPQTIHKPKTKADLLMENMNFDTVAEKPAEAKLSAEKKVRTQEEIERSKAWYEERYPQQESGKKEYPPYV</sequence>
<dbReference type="RefSeq" id="WP_133516959.1">
    <property type="nucleotide sequence ID" value="NZ_JAHDUW010000005.1"/>
</dbReference>
<feature type="compositionally biased region" description="Polar residues" evidence="1">
    <location>
        <begin position="265"/>
        <end position="276"/>
    </location>
</feature>
<evidence type="ECO:0000313" key="3">
    <source>
        <dbReference type="Proteomes" id="UP000294855"/>
    </source>
</evidence>
<evidence type="ECO:0000256" key="1">
    <source>
        <dbReference type="SAM" id="MobiDB-lite"/>
    </source>
</evidence>
<feature type="compositionally biased region" description="Basic and acidic residues" evidence="1">
    <location>
        <begin position="367"/>
        <end position="411"/>
    </location>
</feature>
<feature type="region of interest" description="Disordered" evidence="1">
    <location>
        <begin position="455"/>
        <end position="481"/>
    </location>
</feature>
<feature type="compositionally biased region" description="Low complexity" evidence="1">
    <location>
        <begin position="333"/>
        <end position="353"/>
    </location>
</feature>
<evidence type="ECO:0008006" key="4">
    <source>
        <dbReference type="Google" id="ProtNLM"/>
    </source>
</evidence>
<feature type="compositionally biased region" description="Basic and acidic residues" evidence="1">
    <location>
        <begin position="457"/>
        <end position="467"/>
    </location>
</feature>
<feature type="compositionally biased region" description="Polar residues" evidence="1">
    <location>
        <begin position="468"/>
        <end position="481"/>
    </location>
</feature>
<name>A0A484F4X3_9EURY</name>
<dbReference type="AlphaFoldDB" id="A0A484F4X3"/>
<organism evidence="2 3">
    <name type="scientific">Methanimicrococcus blatticola</name>
    <dbReference type="NCBI Taxonomy" id="91560"/>
    <lineage>
        <taxon>Archaea</taxon>
        <taxon>Methanobacteriati</taxon>
        <taxon>Methanobacteriota</taxon>
        <taxon>Stenosarchaea group</taxon>
        <taxon>Methanomicrobia</taxon>
        <taxon>Methanosarcinales</taxon>
        <taxon>Methanosarcinaceae</taxon>
        <taxon>Methanimicrococcus</taxon>
    </lineage>
</organism>
<feature type="compositionally biased region" description="Polar residues" evidence="1">
    <location>
        <begin position="356"/>
        <end position="366"/>
    </location>
</feature>
<feature type="compositionally biased region" description="Polar residues" evidence="1">
    <location>
        <begin position="414"/>
        <end position="433"/>
    </location>
</feature>
<feature type="region of interest" description="Disordered" evidence="1">
    <location>
        <begin position="243"/>
        <end position="288"/>
    </location>
</feature>
<gene>
    <name evidence="2" type="ORF">C7391_0480</name>
</gene>
<dbReference type="Gene3D" id="2.160.10.10">
    <property type="entry name" value="Hexapeptide repeat proteins"/>
    <property type="match status" value="1"/>
</dbReference>